<dbReference type="Proteomes" id="UP000541352">
    <property type="component" value="Unassembled WGS sequence"/>
</dbReference>
<accession>A0A7W6ESL0</accession>
<dbReference type="RefSeq" id="WP_183977924.1">
    <property type="nucleotide sequence ID" value="NZ_JACIBY010000012.1"/>
</dbReference>
<protein>
    <submittedName>
        <fullName evidence="1">Uncharacterized protein</fullName>
    </submittedName>
</protein>
<reference evidence="1 2" key="1">
    <citation type="submission" date="2020-08" db="EMBL/GenBank/DDBJ databases">
        <title>Genomic Encyclopedia of Type Strains, Phase IV (KMG-IV): sequencing the most valuable type-strain genomes for metagenomic binning, comparative biology and taxonomic classification.</title>
        <authorList>
            <person name="Goeker M."/>
        </authorList>
    </citation>
    <scope>NUCLEOTIDE SEQUENCE [LARGE SCALE GENOMIC DNA]</scope>
    <source>
        <strain evidence="1 2">DSM 17976</strain>
    </source>
</reference>
<dbReference type="EMBL" id="JACIBY010000012">
    <property type="protein sequence ID" value="MBB3840748.1"/>
    <property type="molecule type" value="Genomic_DNA"/>
</dbReference>
<keyword evidence="2" id="KW-1185">Reference proteome</keyword>
<evidence type="ECO:0000313" key="2">
    <source>
        <dbReference type="Proteomes" id="UP000541352"/>
    </source>
</evidence>
<dbReference type="AlphaFoldDB" id="A0A7W6ESL0"/>
<sequence length="72" mass="8129">MARNVKNERAGSLTELAAELGVTSDTLVSWIDQTTLLGMVKAGYNPFTMRRLLPPSVLNYLRKRWGSNDFKE</sequence>
<name>A0A7W6ESL0_9BACT</name>
<evidence type="ECO:0000313" key="1">
    <source>
        <dbReference type="EMBL" id="MBB3840748.1"/>
    </source>
</evidence>
<comment type="caution">
    <text evidence="1">The sequence shown here is derived from an EMBL/GenBank/DDBJ whole genome shotgun (WGS) entry which is preliminary data.</text>
</comment>
<gene>
    <name evidence="1" type="ORF">FHS57_004768</name>
</gene>
<organism evidence="1 2">
    <name type="scientific">Runella defluvii</name>
    <dbReference type="NCBI Taxonomy" id="370973"/>
    <lineage>
        <taxon>Bacteria</taxon>
        <taxon>Pseudomonadati</taxon>
        <taxon>Bacteroidota</taxon>
        <taxon>Cytophagia</taxon>
        <taxon>Cytophagales</taxon>
        <taxon>Spirosomataceae</taxon>
        <taxon>Runella</taxon>
    </lineage>
</organism>
<proteinExistence type="predicted"/>